<accession>A0A1L8RFT8</accession>
<sequence>MEKLAQRFANSLATERGPKSKSHWLMVGLFGLLLYVPLWGQLVVLLGLALVMGIVQGPGLLLWGTLTAFLIAWFPPLALVFTIITMVVALLRLRTDATLFAVSSIYYGLPLILGTWRAFHPIATWLILLIVAAGMFLAHFALLRLPSRQFCWYLLERPFVIVTLFLPKRLKARWRKPPVTNYSKRAPRR</sequence>
<evidence type="ECO:0000256" key="1">
    <source>
        <dbReference type="SAM" id="Phobius"/>
    </source>
</evidence>
<protein>
    <submittedName>
        <fullName evidence="2">Uncharacterized protein</fullName>
    </submittedName>
</protein>
<keyword evidence="1" id="KW-1133">Transmembrane helix</keyword>
<feature type="transmembrane region" description="Helical" evidence="1">
    <location>
        <begin position="98"/>
        <end position="116"/>
    </location>
</feature>
<feature type="transmembrane region" description="Helical" evidence="1">
    <location>
        <begin position="24"/>
        <end position="55"/>
    </location>
</feature>
<keyword evidence="3" id="KW-1185">Reference proteome</keyword>
<dbReference type="EMBL" id="JXKH01000004">
    <property type="protein sequence ID" value="OJG18593.1"/>
    <property type="molecule type" value="Genomic_DNA"/>
</dbReference>
<feature type="transmembrane region" description="Helical" evidence="1">
    <location>
        <begin position="122"/>
        <end position="143"/>
    </location>
</feature>
<keyword evidence="1" id="KW-0812">Transmembrane</keyword>
<dbReference type="RefSeq" id="WP_067395566.1">
    <property type="nucleotide sequence ID" value="NZ_JXKH01000004.1"/>
</dbReference>
<comment type="caution">
    <text evidence="2">The sequence shown here is derived from an EMBL/GenBank/DDBJ whole genome shotgun (WGS) entry which is preliminary data.</text>
</comment>
<proteinExistence type="predicted"/>
<evidence type="ECO:0000313" key="2">
    <source>
        <dbReference type="EMBL" id="OJG18593.1"/>
    </source>
</evidence>
<evidence type="ECO:0000313" key="3">
    <source>
        <dbReference type="Proteomes" id="UP000181884"/>
    </source>
</evidence>
<organism evidence="2 3">
    <name type="scientific">Enterococcus canis</name>
    <dbReference type="NCBI Taxonomy" id="214095"/>
    <lineage>
        <taxon>Bacteria</taxon>
        <taxon>Bacillati</taxon>
        <taxon>Bacillota</taxon>
        <taxon>Bacilli</taxon>
        <taxon>Lactobacillales</taxon>
        <taxon>Enterococcaceae</taxon>
        <taxon>Enterococcus</taxon>
    </lineage>
</organism>
<name>A0A1L8RFT8_9ENTE</name>
<feature type="transmembrane region" description="Helical" evidence="1">
    <location>
        <begin position="61"/>
        <end position="91"/>
    </location>
</feature>
<dbReference type="AlphaFoldDB" id="A0A1L8RFT8"/>
<keyword evidence="1" id="KW-0472">Membrane</keyword>
<dbReference type="Proteomes" id="UP000181884">
    <property type="component" value="Unassembled WGS sequence"/>
</dbReference>
<gene>
    <name evidence="2" type="ORF">RU97_GL001990</name>
</gene>
<reference evidence="2 3" key="1">
    <citation type="submission" date="2014-12" db="EMBL/GenBank/DDBJ databases">
        <title>Draft genome sequences of 29 type strains of Enterococci.</title>
        <authorList>
            <person name="Zhong Z."/>
            <person name="Sun Z."/>
            <person name="Liu W."/>
            <person name="Zhang W."/>
            <person name="Zhang H."/>
        </authorList>
    </citation>
    <scope>NUCLEOTIDE SEQUENCE [LARGE SCALE GENOMIC DNA]</scope>
    <source>
        <strain evidence="2 3">DSM 17029</strain>
    </source>
</reference>
<dbReference type="STRING" id="214095.RU97_GL001990"/>